<accession>A0A0H4VZA6</accession>
<dbReference type="AlphaFoldDB" id="A0A0H4VZA6"/>
<proteinExistence type="predicted"/>
<dbReference type="KEGG" id="ery:CP97_11595"/>
<organism evidence="2 3">
    <name type="scientific">Aurantiacibacter atlanticus</name>
    <dbReference type="NCBI Taxonomy" id="1648404"/>
    <lineage>
        <taxon>Bacteria</taxon>
        <taxon>Pseudomonadati</taxon>
        <taxon>Pseudomonadota</taxon>
        <taxon>Alphaproteobacteria</taxon>
        <taxon>Sphingomonadales</taxon>
        <taxon>Erythrobacteraceae</taxon>
        <taxon>Aurantiacibacter</taxon>
    </lineage>
</organism>
<reference evidence="2 3" key="1">
    <citation type="journal article" date="2015" name="Int. J. Syst. Evol. Microbiol.">
        <title>Erythrobacter atlanticus sp. nov., a bacterium from ocean sediment able to degrade polycyclic aromatic hydrocarbons.</title>
        <authorList>
            <person name="Zhuang L."/>
            <person name="Liu Y."/>
            <person name="Wang L."/>
            <person name="Wang W."/>
            <person name="Shao Z."/>
        </authorList>
    </citation>
    <scope>NUCLEOTIDE SEQUENCE [LARGE SCALE GENOMIC DNA]</scope>
    <source>
        <strain evidence="3">s21-N3</strain>
    </source>
</reference>
<reference evidence="3" key="2">
    <citation type="submission" date="2015-04" db="EMBL/GenBank/DDBJ databases">
        <title>The complete genome sequence of Erythrobacter sp. s21-N3.</title>
        <authorList>
            <person name="Zhuang L."/>
            <person name="Liu Y."/>
            <person name="Shao Z."/>
        </authorList>
    </citation>
    <scope>NUCLEOTIDE SEQUENCE [LARGE SCALE GENOMIC DNA]</scope>
    <source>
        <strain evidence="3">s21-N3</strain>
    </source>
</reference>
<feature type="compositionally biased region" description="Polar residues" evidence="1">
    <location>
        <begin position="1"/>
        <end position="10"/>
    </location>
</feature>
<keyword evidence="3" id="KW-1185">Reference proteome</keyword>
<dbReference type="EMBL" id="CP011310">
    <property type="protein sequence ID" value="AKQ42538.2"/>
    <property type="molecule type" value="Genomic_DNA"/>
</dbReference>
<evidence type="ECO:0000256" key="1">
    <source>
        <dbReference type="SAM" id="MobiDB-lite"/>
    </source>
</evidence>
<evidence type="ECO:0000313" key="3">
    <source>
        <dbReference type="Proteomes" id="UP000059113"/>
    </source>
</evidence>
<name>A0A0H4VZA6_9SPHN</name>
<sequence length="44" mass="4954">MSAFEQSAQVTERIENGAQGCSDLMPEKAIPSALQRFDLERKNR</sequence>
<dbReference type="Proteomes" id="UP000059113">
    <property type="component" value="Chromosome"/>
</dbReference>
<protein>
    <submittedName>
        <fullName evidence="2">Uncharacterized protein</fullName>
    </submittedName>
</protein>
<gene>
    <name evidence="2" type="ORF">CP97_11595</name>
</gene>
<feature type="region of interest" description="Disordered" evidence="1">
    <location>
        <begin position="1"/>
        <end position="29"/>
    </location>
</feature>
<evidence type="ECO:0000313" key="2">
    <source>
        <dbReference type="EMBL" id="AKQ42538.2"/>
    </source>
</evidence>
<dbReference type="STRING" id="1648404.CP97_11595"/>